<organism evidence="1">
    <name type="scientific">viral metagenome</name>
    <dbReference type="NCBI Taxonomy" id="1070528"/>
    <lineage>
        <taxon>unclassified sequences</taxon>
        <taxon>metagenomes</taxon>
        <taxon>organismal metagenomes</taxon>
    </lineage>
</organism>
<reference evidence="1" key="1">
    <citation type="submission" date="2020-03" db="EMBL/GenBank/DDBJ databases">
        <title>The deep terrestrial virosphere.</title>
        <authorList>
            <person name="Holmfeldt K."/>
            <person name="Nilsson E."/>
            <person name="Simone D."/>
            <person name="Lopez-Fernandez M."/>
            <person name="Wu X."/>
            <person name="de Brujin I."/>
            <person name="Lundin D."/>
            <person name="Andersson A."/>
            <person name="Bertilsson S."/>
            <person name="Dopson M."/>
        </authorList>
    </citation>
    <scope>NUCLEOTIDE SEQUENCE</scope>
    <source>
        <strain evidence="1">MM415A02080</strain>
    </source>
</reference>
<name>A0A6M3JXL2_9ZZZZ</name>
<sequence>MRAKGFFDFQERRKRDSSVINVVYDPRKKKWLVTREGRRKAYVAFDTMPTINLMGKRMREGDE</sequence>
<dbReference type="AlphaFoldDB" id="A0A6M3JXL2"/>
<gene>
    <name evidence="1" type="ORF">MM415A02080_0010</name>
</gene>
<dbReference type="EMBL" id="MT142080">
    <property type="protein sequence ID" value="QJA74188.1"/>
    <property type="molecule type" value="Genomic_DNA"/>
</dbReference>
<accession>A0A6M3JXL2</accession>
<proteinExistence type="predicted"/>
<evidence type="ECO:0000313" key="1">
    <source>
        <dbReference type="EMBL" id="QJA74188.1"/>
    </source>
</evidence>
<protein>
    <submittedName>
        <fullName evidence="1">Uncharacterized protein</fullName>
    </submittedName>
</protein>